<dbReference type="Proteomes" id="UP001637996">
    <property type="component" value="Unassembled WGS sequence"/>
</dbReference>
<evidence type="ECO:0000259" key="3">
    <source>
        <dbReference type="Pfam" id="PF00881"/>
    </source>
</evidence>
<dbReference type="InterPro" id="IPR000415">
    <property type="entry name" value="Nitroreductase-like"/>
</dbReference>
<keyword evidence="2 4" id="KW-0560">Oxidoreductase</keyword>
<evidence type="ECO:0000313" key="4">
    <source>
        <dbReference type="EMBL" id="MFO3666135.1"/>
    </source>
</evidence>
<dbReference type="EC" id="1.7.1.-" evidence="4"/>
<sequence>MKNNDFKDVVFNRHSVREFDKDYKIEREEMLQILEEATKAPSSVNLQPWRFVIVETEEGKDKLRPIIKFNTKQNDSSSAMILIFGDMKCYEKTDEIYSQAVEAGYMNEDDKNKSVELFNQVYKSFSKEEMNDVVKIDSSLMAMQLMLVARAHGYDTNPIGGFEKDQLAEAFGLDPNRYVPVMIVAIGKAAYTAHKSPRLDVKDITDFK</sequence>
<evidence type="ECO:0000313" key="5">
    <source>
        <dbReference type="Proteomes" id="UP001637996"/>
    </source>
</evidence>
<reference evidence="4 5" key="1">
    <citation type="journal article" date="2025" name="Anaerobe">
        <title>Description of Anaerococcus kampingiae sp. nov., Anaerococcus groningensis sp. nov., Anaerococcus martiniensis sp. nov., and Anaerococcus cruorum sp. nov., isolated from human clinical specimens.</title>
        <authorList>
            <person name="Boiten K.E."/>
            <person name="Meijer J."/>
            <person name="van Wezel E.M."/>
            <person name="Veloo A.C.M."/>
        </authorList>
    </citation>
    <scope>NUCLEOTIDE SEQUENCE [LARGE SCALE GENOMIC DNA]</scope>
    <source>
        <strain evidence="4 5">ENR0831</strain>
    </source>
</reference>
<dbReference type="SUPFAM" id="SSF55469">
    <property type="entry name" value="FMN-dependent nitroreductase-like"/>
    <property type="match status" value="1"/>
</dbReference>
<dbReference type="GO" id="GO:0016491">
    <property type="term" value="F:oxidoreductase activity"/>
    <property type="evidence" value="ECO:0007669"/>
    <property type="project" value="UniProtKB-KW"/>
</dbReference>
<comment type="caution">
    <text evidence="4">The sequence shown here is derived from an EMBL/GenBank/DDBJ whole genome shotgun (WGS) entry which is preliminary data.</text>
</comment>
<evidence type="ECO:0000256" key="1">
    <source>
        <dbReference type="ARBA" id="ARBA00007118"/>
    </source>
</evidence>
<name>A0ABW9MDG7_9FIRM</name>
<keyword evidence="5" id="KW-1185">Reference proteome</keyword>
<dbReference type="CDD" id="cd02137">
    <property type="entry name" value="MhqN-like"/>
    <property type="match status" value="1"/>
</dbReference>
<dbReference type="Gene3D" id="3.40.109.10">
    <property type="entry name" value="NADH Oxidase"/>
    <property type="match status" value="1"/>
</dbReference>
<accession>A0ABW9MDG7</accession>
<evidence type="ECO:0000256" key="2">
    <source>
        <dbReference type="ARBA" id="ARBA00023002"/>
    </source>
</evidence>
<dbReference type="PANTHER" id="PTHR43673:SF10">
    <property type="entry name" value="NADH DEHYDROGENASE_NAD(P)H NITROREDUCTASE XCC3605-RELATED"/>
    <property type="match status" value="1"/>
</dbReference>
<comment type="similarity">
    <text evidence="1">Belongs to the nitroreductase family.</text>
</comment>
<dbReference type="PANTHER" id="PTHR43673">
    <property type="entry name" value="NAD(P)H NITROREDUCTASE YDGI-RELATED"/>
    <property type="match status" value="1"/>
</dbReference>
<dbReference type="RefSeq" id="WP_410031775.1">
    <property type="nucleotide sequence ID" value="NZ_JBGMEI010000013.1"/>
</dbReference>
<proteinExistence type="inferred from homology"/>
<protein>
    <submittedName>
        <fullName evidence="4">Nitroreductase family protein</fullName>
        <ecNumber evidence="4">1.7.1.-</ecNumber>
    </submittedName>
</protein>
<dbReference type="EMBL" id="JBGMEI010000013">
    <property type="protein sequence ID" value="MFO3666135.1"/>
    <property type="molecule type" value="Genomic_DNA"/>
</dbReference>
<gene>
    <name evidence="4" type="ORF">ACCQ41_07765</name>
</gene>
<dbReference type="InterPro" id="IPR029479">
    <property type="entry name" value="Nitroreductase"/>
</dbReference>
<dbReference type="Pfam" id="PF00881">
    <property type="entry name" value="Nitroreductase"/>
    <property type="match status" value="1"/>
</dbReference>
<feature type="domain" description="Nitroreductase" evidence="3">
    <location>
        <begin position="12"/>
        <end position="188"/>
    </location>
</feature>
<organism evidence="4 5">
    <name type="scientific">Anaerococcus martiniensis</name>
    <dbReference type="NCBI Taxonomy" id="3115615"/>
    <lineage>
        <taxon>Bacteria</taxon>
        <taxon>Bacillati</taxon>
        <taxon>Bacillota</taxon>
        <taxon>Tissierellia</taxon>
        <taxon>Tissierellales</taxon>
        <taxon>Peptoniphilaceae</taxon>
        <taxon>Anaerococcus</taxon>
    </lineage>
</organism>